<feature type="binding site" evidence="6">
    <location>
        <position position="104"/>
    </location>
    <ligand>
        <name>(6S)-NADPHX</name>
        <dbReference type="ChEBI" id="CHEBI:64076"/>
    </ligand>
</feature>
<keyword evidence="3 6" id="KW-0521">NADP</keyword>
<evidence type="ECO:0000259" key="7">
    <source>
        <dbReference type="PROSITE" id="PS51383"/>
    </source>
</evidence>
<sequence length="284" mass="29991">MIVMEKITKTILPKVIRNRPANSFKGTYGKIVLIGGSQNFGGAIIMASLAAVYSGAGLVTTVTNPTNQSSLHDWLPEAMFVDDNEFEKAAPIISAANVVVIGPGLGTSDQALALLKKTFALAKTGQVFVIDGSALTLIASNKLSLPKESLNVLTPHQMEWQRVSGIKIADQTAAANLAAAKKLNAIVVVKSHRTQVCVNDQVYENTGGTPAQATGGMGDTLAGLIGGFTAQFENKDQAVLAAVYTHSAIADELARKQYVVLPHQISEALPEFMFKNQARGTITG</sequence>
<feature type="binding site" evidence="6">
    <location>
        <position position="156"/>
    </location>
    <ligand>
        <name>(6S)-NADPHX</name>
        <dbReference type="ChEBI" id="CHEBI:64076"/>
    </ligand>
</feature>
<comment type="catalytic activity">
    <reaction evidence="6">
        <text>(6S)-NADHX + ADP = AMP + phosphate + NADH + H(+)</text>
        <dbReference type="Rhea" id="RHEA:32223"/>
        <dbReference type="ChEBI" id="CHEBI:15378"/>
        <dbReference type="ChEBI" id="CHEBI:43474"/>
        <dbReference type="ChEBI" id="CHEBI:57945"/>
        <dbReference type="ChEBI" id="CHEBI:64074"/>
        <dbReference type="ChEBI" id="CHEBI:456215"/>
        <dbReference type="ChEBI" id="CHEBI:456216"/>
        <dbReference type="EC" id="4.2.1.136"/>
    </reaction>
</comment>
<comment type="caution">
    <text evidence="8">The sequence shown here is derived from an EMBL/GenBank/DDBJ whole genome shotgun (WGS) entry which is preliminary data.</text>
</comment>
<evidence type="ECO:0000313" key="9">
    <source>
        <dbReference type="Proteomes" id="UP000051977"/>
    </source>
</evidence>
<comment type="catalytic activity">
    <reaction evidence="6">
        <text>(6S)-NADPHX + ADP = AMP + phosphate + NADPH + H(+)</text>
        <dbReference type="Rhea" id="RHEA:32235"/>
        <dbReference type="ChEBI" id="CHEBI:15378"/>
        <dbReference type="ChEBI" id="CHEBI:43474"/>
        <dbReference type="ChEBI" id="CHEBI:57783"/>
        <dbReference type="ChEBI" id="CHEBI:64076"/>
        <dbReference type="ChEBI" id="CHEBI:456215"/>
        <dbReference type="ChEBI" id="CHEBI:456216"/>
        <dbReference type="EC" id="4.2.1.136"/>
    </reaction>
</comment>
<dbReference type="Proteomes" id="UP000051977">
    <property type="component" value="Unassembled WGS sequence"/>
</dbReference>
<evidence type="ECO:0000256" key="4">
    <source>
        <dbReference type="ARBA" id="ARBA00023027"/>
    </source>
</evidence>
<gene>
    <name evidence="6" type="primary">nnrD</name>
    <name evidence="8" type="ORF">FD12_GL000187</name>
</gene>
<keyword evidence="9" id="KW-1185">Reference proteome</keyword>
<dbReference type="EC" id="4.2.1.136" evidence="6"/>
<dbReference type="PROSITE" id="PS51383">
    <property type="entry name" value="YJEF_C_3"/>
    <property type="match status" value="1"/>
</dbReference>
<keyword evidence="2 6" id="KW-0067">ATP-binding</keyword>
<feature type="domain" description="YjeF C-terminal" evidence="7">
    <location>
        <begin position="8"/>
        <end position="276"/>
    </location>
</feature>
<evidence type="ECO:0000256" key="1">
    <source>
        <dbReference type="ARBA" id="ARBA00022741"/>
    </source>
</evidence>
<feature type="binding site" evidence="6">
    <location>
        <position position="43"/>
    </location>
    <ligand>
        <name>(6S)-NADPHX</name>
        <dbReference type="ChEBI" id="CHEBI:64076"/>
    </ligand>
</feature>
<comment type="cofactor">
    <cofactor evidence="6">
        <name>Mg(2+)</name>
        <dbReference type="ChEBI" id="CHEBI:18420"/>
    </cofactor>
</comment>
<dbReference type="InterPro" id="IPR017953">
    <property type="entry name" value="Carbohydrate_kinase_pred_CS"/>
</dbReference>
<dbReference type="HAMAP" id="MF_01965">
    <property type="entry name" value="NADHX_dehydratase"/>
    <property type="match status" value="1"/>
</dbReference>
<evidence type="ECO:0000256" key="5">
    <source>
        <dbReference type="ARBA" id="ARBA00023239"/>
    </source>
</evidence>
<protein>
    <recommendedName>
        <fullName evidence="6">ADP-dependent (S)-NAD(P)H-hydrate dehydratase</fullName>
        <ecNumber evidence="6">4.2.1.136</ecNumber>
    </recommendedName>
    <alternativeName>
        <fullName evidence="6">ADP-dependent NAD(P)HX dehydratase</fullName>
    </alternativeName>
</protein>
<dbReference type="InterPro" id="IPR000631">
    <property type="entry name" value="CARKD"/>
</dbReference>
<dbReference type="PANTHER" id="PTHR12592">
    <property type="entry name" value="ATP-DEPENDENT (S)-NAD(P)H-HYDRATE DEHYDRATASE FAMILY MEMBER"/>
    <property type="match status" value="1"/>
</dbReference>
<accession>A0ABR5PAV9</accession>
<dbReference type="NCBIfam" id="TIGR00196">
    <property type="entry name" value="yjeF_cterm"/>
    <property type="match status" value="1"/>
</dbReference>
<evidence type="ECO:0000256" key="3">
    <source>
        <dbReference type="ARBA" id="ARBA00022857"/>
    </source>
</evidence>
<evidence type="ECO:0000256" key="6">
    <source>
        <dbReference type="HAMAP-Rule" id="MF_01965"/>
    </source>
</evidence>
<dbReference type="CDD" id="cd01171">
    <property type="entry name" value="YXKO-related"/>
    <property type="match status" value="1"/>
</dbReference>
<dbReference type="EMBL" id="AZEI01000076">
    <property type="protein sequence ID" value="KRL15717.1"/>
    <property type="molecule type" value="Genomic_DNA"/>
</dbReference>
<dbReference type="Gene3D" id="3.40.1190.20">
    <property type="match status" value="1"/>
</dbReference>
<dbReference type="SUPFAM" id="SSF53613">
    <property type="entry name" value="Ribokinase-like"/>
    <property type="match status" value="1"/>
</dbReference>
<feature type="binding site" evidence="6">
    <location>
        <position position="219"/>
    </location>
    <ligand>
        <name>(6S)-NADPHX</name>
        <dbReference type="ChEBI" id="CHEBI:64076"/>
    </ligand>
</feature>
<feature type="binding site" evidence="6">
    <location>
        <position position="218"/>
    </location>
    <ligand>
        <name>AMP</name>
        <dbReference type="ChEBI" id="CHEBI:456215"/>
    </ligand>
</feature>
<comment type="similarity">
    <text evidence="6">Belongs to the NnrD/CARKD family.</text>
</comment>
<comment type="subunit">
    <text evidence="6">Homotetramer.</text>
</comment>
<keyword evidence="4 6" id="KW-0520">NAD</keyword>
<organism evidence="8 9">
    <name type="scientific">Lentilactobacillus rapi DSM 19907 = JCM 15042</name>
    <dbReference type="NCBI Taxonomy" id="1423795"/>
    <lineage>
        <taxon>Bacteria</taxon>
        <taxon>Bacillati</taxon>
        <taxon>Bacillota</taxon>
        <taxon>Bacilli</taxon>
        <taxon>Lactobacillales</taxon>
        <taxon>Lactobacillaceae</taxon>
        <taxon>Lentilactobacillus</taxon>
    </lineage>
</organism>
<feature type="binding site" evidence="6">
    <location>
        <begin position="190"/>
        <end position="194"/>
    </location>
    <ligand>
        <name>AMP</name>
        <dbReference type="ChEBI" id="CHEBI:456215"/>
    </ligand>
</feature>
<dbReference type="Pfam" id="PF01256">
    <property type="entry name" value="Carb_kinase"/>
    <property type="match status" value="1"/>
</dbReference>
<dbReference type="PROSITE" id="PS01050">
    <property type="entry name" value="YJEF_C_2"/>
    <property type="match status" value="1"/>
</dbReference>
<comment type="function">
    <text evidence="6">Catalyzes the dehydration of the S-form of NAD(P)HX at the expense of ADP, which is converted to AMP. Together with NAD(P)HX epimerase, which catalyzes the epimerization of the S- and R-forms, the enzyme allows the repair of both epimers of NAD(P)HX, a damaged form of NAD(P)H that is a result of enzymatic or heat-dependent hydration.</text>
</comment>
<evidence type="ECO:0000256" key="2">
    <source>
        <dbReference type="ARBA" id="ARBA00022840"/>
    </source>
</evidence>
<keyword evidence="1 6" id="KW-0547">Nucleotide-binding</keyword>
<dbReference type="InterPro" id="IPR029056">
    <property type="entry name" value="Ribokinase-like"/>
</dbReference>
<keyword evidence="5 6" id="KW-0456">Lyase</keyword>
<evidence type="ECO:0000313" key="8">
    <source>
        <dbReference type="EMBL" id="KRL15717.1"/>
    </source>
</evidence>
<reference evidence="8 9" key="1">
    <citation type="journal article" date="2015" name="Genome Announc.">
        <title>Expanding the biotechnology potential of lactobacilli through comparative genomics of 213 strains and associated genera.</title>
        <authorList>
            <person name="Sun Z."/>
            <person name="Harris H.M."/>
            <person name="McCann A."/>
            <person name="Guo C."/>
            <person name="Argimon S."/>
            <person name="Zhang W."/>
            <person name="Yang X."/>
            <person name="Jeffery I.B."/>
            <person name="Cooney J.C."/>
            <person name="Kagawa T.F."/>
            <person name="Liu W."/>
            <person name="Song Y."/>
            <person name="Salvetti E."/>
            <person name="Wrobel A."/>
            <person name="Rasinkangas P."/>
            <person name="Parkhill J."/>
            <person name="Rea M.C."/>
            <person name="O'Sullivan O."/>
            <person name="Ritari J."/>
            <person name="Douillard F.P."/>
            <person name="Paul Ross R."/>
            <person name="Yang R."/>
            <person name="Briner A.E."/>
            <person name="Felis G.E."/>
            <person name="de Vos W.M."/>
            <person name="Barrangou R."/>
            <person name="Klaenhammer T.R."/>
            <person name="Caufield P.W."/>
            <person name="Cui Y."/>
            <person name="Zhang H."/>
            <person name="O'Toole P.W."/>
        </authorList>
    </citation>
    <scope>NUCLEOTIDE SEQUENCE [LARGE SCALE GENOMIC DNA]</scope>
    <source>
        <strain evidence="8 9">DSM 19907</strain>
    </source>
</reference>
<proteinExistence type="inferred from homology"/>
<dbReference type="PANTHER" id="PTHR12592:SF0">
    <property type="entry name" value="ATP-DEPENDENT (S)-NAD(P)H-HYDRATE DEHYDRATASE"/>
    <property type="match status" value="1"/>
</dbReference>
<name>A0ABR5PAV9_9LACO</name>